<dbReference type="InterPro" id="IPR008972">
    <property type="entry name" value="Cupredoxin"/>
</dbReference>
<sequence>MRVGSQNEAEVTEIIMVRNYRIGRFYFDPIGLHVEPGTTVRWTCRANGLSALAFHPDHDNHELRIPEG</sequence>
<name>A0A382ULX7_9ZZZZ</name>
<accession>A0A382ULX7</accession>
<feature type="non-terminal residue" evidence="1">
    <location>
        <position position="68"/>
    </location>
</feature>
<dbReference type="AlphaFoldDB" id="A0A382ULX7"/>
<protein>
    <submittedName>
        <fullName evidence="1">Uncharacterized protein</fullName>
    </submittedName>
</protein>
<gene>
    <name evidence="1" type="ORF">METZ01_LOCUS387545</name>
</gene>
<organism evidence="1">
    <name type="scientific">marine metagenome</name>
    <dbReference type="NCBI Taxonomy" id="408172"/>
    <lineage>
        <taxon>unclassified sequences</taxon>
        <taxon>metagenomes</taxon>
        <taxon>ecological metagenomes</taxon>
    </lineage>
</organism>
<evidence type="ECO:0000313" key="1">
    <source>
        <dbReference type="EMBL" id="SVD34691.1"/>
    </source>
</evidence>
<reference evidence="1" key="1">
    <citation type="submission" date="2018-05" db="EMBL/GenBank/DDBJ databases">
        <authorList>
            <person name="Lanie J.A."/>
            <person name="Ng W.-L."/>
            <person name="Kazmierczak K.M."/>
            <person name="Andrzejewski T.M."/>
            <person name="Davidsen T.M."/>
            <person name="Wayne K.J."/>
            <person name="Tettelin H."/>
            <person name="Glass J.I."/>
            <person name="Rusch D."/>
            <person name="Podicherti R."/>
            <person name="Tsui H.-C.T."/>
            <person name="Winkler M.E."/>
        </authorList>
    </citation>
    <scope>NUCLEOTIDE SEQUENCE</scope>
</reference>
<proteinExistence type="predicted"/>
<dbReference type="EMBL" id="UINC01144890">
    <property type="protein sequence ID" value="SVD34691.1"/>
    <property type="molecule type" value="Genomic_DNA"/>
</dbReference>
<dbReference type="SUPFAM" id="SSF49503">
    <property type="entry name" value="Cupredoxins"/>
    <property type="match status" value="1"/>
</dbReference>
<dbReference type="Gene3D" id="2.60.40.420">
    <property type="entry name" value="Cupredoxins - blue copper proteins"/>
    <property type="match status" value="1"/>
</dbReference>